<feature type="transmembrane region" description="Helical" evidence="1">
    <location>
        <begin position="50"/>
        <end position="69"/>
    </location>
</feature>
<sequence>MTNHPAQPAKTTSPGAGADVKTFATAVLLTFGTGMLGMVGWALLSSGFGGFLGLVAGGFGIWWWAKIHGQVMPRDLKTRSVVILLVVNAVLALLLLLLAG</sequence>
<reference evidence="3" key="1">
    <citation type="journal article" date="2019" name="Int. J. Syst. Evol. Microbiol.">
        <title>The Global Catalogue of Microorganisms (GCM) 10K type strain sequencing project: providing services to taxonomists for standard genome sequencing and annotation.</title>
        <authorList>
            <consortium name="The Broad Institute Genomics Platform"/>
            <consortium name="The Broad Institute Genome Sequencing Center for Infectious Disease"/>
            <person name="Wu L."/>
            <person name="Ma J."/>
        </authorList>
    </citation>
    <scope>NUCLEOTIDE SEQUENCE [LARGE SCALE GENOMIC DNA]</scope>
    <source>
        <strain evidence="3">CGMCC 4.7643</strain>
    </source>
</reference>
<organism evidence="2 3">
    <name type="scientific">Amycolatopsis samaneae</name>
    <dbReference type="NCBI Taxonomy" id="664691"/>
    <lineage>
        <taxon>Bacteria</taxon>
        <taxon>Bacillati</taxon>
        <taxon>Actinomycetota</taxon>
        <taxon>Actinomycetes</taxon>
        <taxon>Pseudonocardiales</taxon>
        <taxon>Pseudonocardiaceae</taxon>
        <taxon>Amycolatopsis</taxon>
    </lineage>
</organism>
<accession>A0ABW5GNL8</accession>
<protein>
    <submittedName>
        <fullName evidence="2">Uncharacterized protein</fullName>
    </submittedName>
</protein>
<evidence type="ECO:0000313" key="2">
    <source>
        <dbReference type="EMBL" id="MFD2462468.1"/>
    </source>
</evidence>
<proteinExistence type="predicted"/>
<comment type="caution">
    <text evidence="2">The sequence shown here is derived from an EMBL/GenBank/DDBJ whole genome shotgun (WGS) entry which is preliminary data.</text>
</comment>
<evidence type="ECO:0000313" key="3">
    <source>
        <dbReference type="Proteomes" id="UP001597419"/>
    </source>
</evidence>
<feature type="transmembrane region" description="Helical" evidence="1">
    <location>
        <begin position="23"/>
        <end position="44"/>
    </location>
</feature>
<dbReference type="RefSeq" id="WP_345403322.1">
    <property type="nucleotide sequence ID" value="NZ_BAABHG010000015.1"/>
</dbReference>
<dbReference type="Proteomes" id="UP001597419">
    <property type="component" value="Unassembled WGS sequence"/>
</dbReference>
<feature type="transmembrane region" description="Helical" evidence="1">
    <location>
        <begin position="81"/>
        <end position="99"/>
    </location>
</feature>
<keyword evidence="1" id="KW-0812">Transmembrane</keyword>
<gene>
    <name evidence="2" type="ORF">ACFSYJ_27930</name>
</gene>
<evidence type="ECO:0000256" key="1">
    <source>
        <dbReference type="SAM" id="Phobius"/>
    </source>
</evidence>
<keyword evidence="3" id="KW-1185">Reference proteome</keyword>
<dbReference type="EMBL" id="JBHUKU010000017">
    <property type="protein sequence ID" value="MFD2462468.1"/>
    <property type="molecule type" value="Genomic_DNA"/>
</dbReference>
<keyword evidence="1" id="KW-1133">Transmembrane helix</keyword>
<name>A0ABW5GNL8_9PSEU</name>
<keyword evidence="1" id="KW-0472">Membrane</keyword>